<dbReference type="PANTHER" id="PTHR12482:SF5">
    <property type="entry name" value="DUF676 DOMAIN-CONTAINING PROTEIN"/>
    <property type="match status" value="1"/>
</dbReference>
<keyword evidence="6" id="KW-1185">Reference proteome</keyword>
<name>A0A815FRU4_9BILA</name>
<dbReference type="SUPFAM" id="SSF53474">
    <property type="entry name" value="alpha/beta-Hydrolases"/>
    <property type="match status" value="1"/>
</dbReference>
<feature type="domain" description="DUF676" evidence="3">
    <location>
        <begin position="861"/>
        <end position="1055"/>
    </location>
</feature>
<dbReference type="InterPro" id="IPR029058">
    <property type="entry name" value="AB_hydrolase_fold"/>
</dbReference>
<dbReference type="InterPro" id="IPR007751">
    <property type="entry name" value="DUF676_lipase-like"/>
</dbReference>
<feature type="region of interest" description="Disordered" evidence="2">
    <location>
        <begin position="466"/>
        <end position="511"/>
    </location>
</feature>
<gene>
    <name evidence="5" type="ORF">JXQ802_LOCUS30880</name>
    <name evidence="4" type="ORF">PYM288_LOCUS19863</name>
</gene>
<feature type="compositionally biased region" description="Polar residues" evidence="2">
    <location>
        <begin position="495"/>
        <end position="511"/>
    </location>
</feature>
<comment type="similarity">
    <text evidence="1">Belongs to the FAM135 family.</text>
</comment>
<evidence type="ECO:0000313" key="5">
    <source>
        <dbReference type="EMBL" id="CAF1327422.1"/>
    </source>
</evidence>
<organism evidence="5 6">
    <name type="scientific">Rotaria sordida</name>
    <dbReference type="NCBI Taxonomy" id="392033"/>
    <lineage>
        <taxon>Eukaryota</taxon>
        <taxon>Metazoa</taxon>
        <taxon>Spiralia</taxon>
        <taxon>Gnathifera</taxon>
        <taxon>Rotifera</taxon>
        <taxon>Eurotatoria</taxon>
        <taxon>Bdelloidea</taxon>
        <taxon>Philodinida</taxon>
        <taxon>Philodinidae</taxon>
        <taxon>Rotaria</taxon>
    </lineage>
</organism>
<dbReference type="PANTHER" id="PTHR12482">
    <property type="entry name" value="LIPASE ROG1-RELATED-RELATED"/>
    <property type="match status" value="1"/>
</dbReference>
<dbReference type="Proteomes" id="UP000663870">
    <property type="component" value="Unassembled WGS sequence"/>
</dbReference>
<dbReference type="InterPro" id="IPR022122">
    <property type="entry name" value="DUF3657"/>
</dbReference>
<proteinExistence type="inferred from homology"/>
<reference evidence="5" key="1">
    <citation type="submission" date="2021-02" db="EMBL/GenBank/DDBJ databases">
        <authorList>
            <person name="Nowell W R."/>
        </authorList>
    </citation>
    <scope>NUCLEOTIDE SEQUENCE</scope>
</reference>
<evidence type="ECO:0000259" key="3">
    <source>
        <dbReference type="Pfam" id="PF05057"/>
    </source>
</evidence>
<dbReference type="InterPro" id="IPR044294">
    <property type="entry name" value="Lipase-like"/>
</dbReference>
<comment type="caution">
    <text evidence="5">The sequence shown here is derived from an EMBL/GenBank/DDBJ whole genome shotgun (WGS) entry which is preliminary data.</text>
</comment>
<dbReference type="Gene3D" id="3.40.50.1820">
    <property type="entry name" value="alpha/beta hydrolase"/>
    <property type="match status" value="1"/>
</dbReference>
<dbReference type="EMBL" id="CAJNOL010001276">
    <property type="protein sequence ID" value="CAF1327422.1"/>
    <property type="molecule type" value="Genomic_DNA"/>
</dbReference>
<evidence type="ECO:0000256" key="2">
    <source>
        <dbReference type="SAM" id="MobiDB-lite"/>
    </source>
</evidence>
<evidence type="ECO:0000313" key="4">
    <source>
        <dbReference type="EMBL" id="CAF1104671.1"/>
    </source>
</evidence>
<accession>A0A815FRU4</accession>
<dbReference type="Proteomes" id="UP000663854">
    <property type="component" value="Unassembled WGS sequence"/>
</dbReference>
<protein>
    <recommendedName>
        <fullName evidence="3">DUF676 domain-containing protein</fullName>
    </recommendedName>
</protein>
<dbReference type="EMBL" id="CAJNOH010000690">
    <property type="protein sequence ID" value="CAF1104671.1"/>
    <property type="molecule type" value="Genomic_DNA"/>
</dbReference>
<dbReference type="Pfam" id="PF05057">
    <property type="entry name" value="DUF676"/>
    <property type="match status" value="1"/>
</dbReference>
<sequence>MQKLVMADLQAEIELTIELRKFINIDLFVQGYYQIRTGVKFAPRIQSATKIEVKSELPPVIDDSNDSIYPACVFNDWGVSKTFLIIFKNEEVQLDDQFNFKLSVIIDTQNIIECFNRLEMQLFLELYFLERDYSPEKMPNMQQLCSRCYKLHFDPRIGIHTHIPILFDYFHLSALTTTIHSSLLCLIPPYVFDRPNVRRTSLFSFLFGQDLSQITTDQINPSLLQRAYNLHNSICEILLSSYESLQDFYEIMLEHLPDNEEKPVHVHQKCQQKLRNLSEKLQNIDDIHTIDNLAHAHIAQCSAENIMLWCQFIQIFGLHDISAIVLGKDYHFKRVRRMSEGFFQREISRVNLLTNESDSYNELHDLVRNSSYYSRLPHLTIECIELDGIPDTLPIIIEEIYSTIEQKSKPILTSSSSIKTKTNSGYNDNPIIQAVQNFSKNLMKGKFRPNFGLCFAGSMDETMLSSLSKPPATPLLKSQKQQQQQQQQQSSKLSTNDSNSLSTPKLRQSGKNLLSFRTQTPTNVNPIVAFSNDPSIQLTSFRKFDQDNTPTISSTIIPSVLENSPNLFPYQSDSNITNSSHSLRLHKHASRYSLPDVPLQRSHSTSTSTTKIDLAIVPQFLCTTPDKNDDDVFIKNEQEKVVAASTFGDSSMKSKVLQASFRGKTNTMDRRIASTNVTPFRSKLTSSTTISTNNTNKRNYNIQPKYFTTKINDNINDKTINGPINCSLDSVLNLTLQLEQTATADYQRRHTISTHEIDPLLLNGLTDDENKLNLIEKMNGNSSSMIIDENQTTKDEISSELDRIQTNSSTNNQEMEYVMYKEKMKQIILLKYSSNIMFYSDFSILVSTIPYFNQQIMPFDNNGVHLIICVHGLDGNSGDLRLVKTYLELCLPTCRLDFLMSSSNHSSTFDDIDIMVKQLIDEIEAHIERYGLKPQRISFVGHSLGNLVVRATVSHARFERYRTLLYTYLSLSGPHLGTLFNSSGLVNMGMWLMQKWKKSCSLSQMSFKDHVDPKQTYLYKLSKKPCLEYFKNILLIASPQDRYVPFHSARIEVCKAALKDTVYGSIYVEMINNLLEPILRNPSITFVRYNAFHNIPSSTNNLIGRAAHIAILDSELFVEKLILVSVAKYFK</sequence>
<feature type="compositionally biased region" description="Low complexity" evidence="2">
    <location>
        <begin position="475"/>
        <end position="494"/>
    </location>
</feature>
<dbReference type="AlphaFoldDB" id="A0A815FRU4"/>
<evidence type="ECO:0000256" key="1">
    <source>
        <dbReference type="ARBA" id="ARBA00007949"/>
    </source>
</evidence>
<dbReference type="Pfam" id="PF12394">
    <property type="entry name" value="DUF3657"/>
    <property type="match status" value="1"/>
</dbReference>
<evidence type="ECO:0000313" key="6">
    <source>
        <dbReference type="Proteomes" id="UP000663870"/>
    </source>
</evidence>